<dbReference type="EMBL" id="JBHUPB010000012">
    <property type="protein sequence ID" value="MFD2969284.1"/>
    <property type="molecule type" value="Genomic_DNA"/>
</dbReference>
<name>A0ABW6BLS3_9SPHI</name>
<accession>A0ABW6BLS3</accession>
<organism evidence="1 2">
    <name type="scientific">Sphingobacterium bambusae</name>
    <dbReference type="NCBI Taxonomy" id="662858"/>
    <lineage>
        <taxon>Bacteria</taxon>
        <taxon>Pseudomonadati</taxon>
        <taxon>Bacteroidota</taxon>
        <taxon>Sphingobacteriia</taxon>
        <taxon>Sphingobacteriales</taxon>
        <taxon>Sphingobacteriaceae</taxon>
        <taxon>Sphingobacterium</taxon>
    </lineage>
</organism>
<gene>
    <name evidence="1" type="ORF">ACFS7Y_17955</name>
</gene>
<protein>
    <submittedName>
        <fullName evidence="1">Uncharacterized protein</fullName>
    </submittedName>
</protein>
<reference evidence="2" key="1">
    <citation type="journal article" date="2019" name="Int. J. Syst. Evol. Microbiol.">
        <title>The Global Catalogue of Microorganisms (GCM) 10K type strain sequencing project: providing services to taxonomists for standard genome sequencing and annotation.</title>
        <authorList>
            <consortium name="The Broad Institute Genomics Platform"/>
            <consortium name="The Broad Institute Genome Sequencing Center for Infectious Disease"/>
            <person name="Wu L."/>
            <person name="Ma J."/>
        </authorList>
    </citation>
    <scope>NUCLEOTIDE SEQUENCE [LARGE SCALE GENOMIC DNA]</scope>
    <source>
        <strain evidence="2">KCTC 22814</strain>
    </source>
</reference>
<dbReference type="Proteomes" id="UP001597525">
    <property type="component" value="Unassembled WGS sequence"/>
</dbReference>
<dbReference type="RefSeq" id="WP_320186497.1">
    <property type="nucleotide sequence ID" value="NZ_CP138332.1"/>
</dbReference>
<evidence type="ECO:0000313" key="2">
    <source>
        <dbReference type="Proteomes" id="UP001597525"/>
    </source>
</evidence>
<sequence>MIMQSDKEYKATKRIMLGEATMNPDFINLANFIDQTFGVKPINIIYDMMDDGKRPRLNICFEFEHEEQIFKKKDRLGNFDKEKQKAIADRFREALREKKKYKVDNIWVCYSAFEPVAKIEANEKVSKDKIMQLKKELNEKDLWEISKCFSQVTFFLYTDLQVKQFEHSDVRKLWADKYFDLLGAYNEFGYFKREEFNINLDSKENFDHNYEGNWFYYYR</sequence>
<keyword evidence="2" id="KW-1185">Reference proteome</keyword>
<comment type="caution">
    <text evidence="1">The sequence shown here is derived from an EMBL/GenBank/DDBJ whole genome shotgun (WGS) entry which is preliminary data.</text>
</comment>
<proteinExistence type="predicted"/>
<evidence type="ECO:0000313" key="1">
    <source>
        <dbReference type="EMBL" id="MFD2969284.1"/>
    </source>
</evidence>